<gene>
    <name evidence="7" type="ORF">SO802_009360</name>
</gene>
<comment type="similarity">
    <text evidence="1">Belongs to the peptidase S28 family.</text>
</comment>
<dbReference type="PANTHER" id="PTHR11010:SF96">
    <property type="entry name" value="LYSOSOMAL PRO-X CARBOXYPEPTIDASE-LIKE ISOFORM X1"/>
    <property type="match status" value="1"/>
</dbReference>
<protein>
    <recommendedName>
        <fullName evidence="9">Lysosomal Pro-X carboxypeptidase</fullName>
    </recommendedName>
</protein>
<dbReference type="InterPro" id="IPR008758">
    <property type="entry name" value="Peptidase_S28"/>
</dbReference>
<dbReference type="GO" id="GO:0006508">
    <property type="term" value="P:proteolysis"/>
    <property type="evidence" value="ECO:0007669"/>
    <property type="project" value="UniProtKB-KW"/>
</dbReference>
<dbReference type="Proteomes" id="UP001459277">
    <property type="component" value="Unassembled WGS sequence"/>
</dbReference>
<evidence type="ECO:0008006" key="9">
    <source>
        <dbReference type="Google" id="ProtNLM"/>
    </source>
</evidence>
<evidence type="ECO:0000313" key="8">
    <source>
        <dbReference type="Proteomes" id="UP001459277"/>
    </source>
</evidence>
<name>A0AAW2DDR5_9ROSI</name>
<organism evidence="7 8">
    <name type="scientific">Lithocarpus litseifolius</name>
    <dbReference type="NCBI Taxonomy" id="425828"/>
    <lineage>
        <taxon>Eukaryota</taxon>
        <taxon>Viridiplantae</taxon>
        <taxon>Streptophyta</taxon>
        <taxon>Embryophyta</taxon>
        <taxon>Tracheophyta</taxon>
        <taxon>Spermatophyta</taxon>
        <taxon>Magnoliopsida</taxon>
        <taxon>eudicotyledons</taxon>
        <taxon>Gunneridae</taxon>
        <taxon>Pentapetalae</taxon>
        <taxon>rosids</taxon>
        <taxon>fabids</taxon>
        <taxon>Fagales</taxon>
        <taxon>Fagaceae</taxon>
        <taxon>Lithocarpus</taxon>
    </lineage>
</organism>
<evidence type="ECO:0000256" key="4">
    <source>
        <dbReference type="ARBA" id="ARBA00022801"/>
    </source>
</evidence>
<feature type="chain" id="PRO_5043509030" description="Lysosomal Pro-X carboxypeptidase" evidence="6">
    <location>
        <begin position="31"/>
        <end position="510"/>
    </location>
</feature>
<dbReference type="AlphaFoldDB" id="A0AAW2DDR5"/>
<keyword evidence="3 6" id="KW-0732">Signal</keyword>
<dbReference type="InterPro" id="IPR029058">
    <property type="entry name" value="AB_hydrolase_fold"/>
</dbReference>
<dbReference type="Gene3D" id="3.40.50.1820">
    <property type="entry name" value="alpha/beta hydrolase"/>
    <property type="match status" value="1"/>
</dbReference>
<evidence type="ECO:0000256" key="6">
    <source>
        <dbReference type="SAM" id="SignalP"/>
    </source>
</evidence>
<evidence type="ECO:0000256" key="2">
    <source>
        <dbReference type="ARBA" id="ARBA00022670"/>
    </source>
</evidence>
<evidence type="ECO:0000313" key="7">
    <source>
        <dbReference type="EMBL" id="KAL0007858.1"/>
    </source>
</evidence>
<reference evidence="7 8" key="1">
    <citation type="submission" date="2024-01" db="EMBL/GenBank/DDBJ databases">
        <title>A telomere-to-telomere, gap-free genome of sweet tea (Lithocarpus litseifolius).</title>
        <authorList>
            <person name="Zhou J."/>
        </authorList>
    </citation>
    <scope>NUCLEOTIDE SEQUENCE [LARGE SCALE GENOMIC DNA]</scope>
    <source>
        <strain evidence="7">Zhou-2022a</strain>
        <tissue evidence="7">Leaf</tissue>
    </source>
</reference>
<evidence type="ECO:0000256" key="5">
    <source>
        <dbReference type="ARBA" id="ARBA00023180"/>
    </source>
</evidence>
<keyword evidence="4" id="KW-0378">Hydrolase</keyword>
<feature type="signal peptide" evidence="6">
    <location>
        <begin position="1"/>
        <end position="30"/>
    </location>
</feature>
<keyword evidence="2" id="KW-0645">Protease</keyword>
<dbReference type="EMBL" id="JAZDWU010000003">
    <property type="protein sequence ID" value="KAL0007858.1"/>
    <property type="molecule type" value="Genomic_DNA"/>
</dbReference>
<dbReference type="Gene3D" id="1.20.120.980">
    <property type="entry name" value="Serine carboxypeptidase S28, SKS domain"/>
    <property type="match status" value="1"/>
</dbReference>
<evidence type="ECO:0000256" key="1">
    <source>
        <dbReference type="ARBA" id="ARBA00011079"/>
    </source>
</evidence>
<dbReference type="PANTHER" id="PTHR11010">
    <property type="entry name" value="PROTEASE S28 PRO-X CARBOXYPEPTIDASE-RELATED"/>
    <property type="match status" value="1"/>
</dbReference>
<keyword evidence="8" id="KW-1185">Reference proteome</keyword>
<accession>A0AAW2DDR5</accession>
<sequence>MAIRAPRSFQTALWLPCLLILLLFVTFTRASSPRISKLGVLRGYNKESKSVYDSSLIESESNKNYQTFYYDQTLDHFNYQPVSYTTFRHKYVVNFKHWRGAKKAAPIFAYMGEESSLDNDLGSIGFMMEGARRFGALELYIEHRFYGESVPYGFTGEEALKNASVRGYFSSAQAIADYAEVIINLKKNLSAESSPVIVAGGSYGGMLATWFRLKYPHVAIGALASSAPILYFDDIVPSNAYFSTVTKDFQEVSLSCYNTIKSSWSEIDRVAAKPNGLSELSKKFNTCKPLKTASGLKDYLSTLFSGAAQYDRPPSYPVTAVCKGIDGGANGTDILGRIFSGMVAYHKEDDKKCFDLDAFFSADKLSGWDWQTCSEMVMPIGNGPNDTMFPASPFVYKEFKDSCMNKYGVEPRPHWVTTYYGGQHIKRVLHKFGSNIIFSNGLRDPYSSGGVLENISDSILAVSTKKGSHCLDILGTRADDPEWLTAQRKKEVKIIKRWLRKYYNDLHRFA</sequence>
<dbReference type="SUPFAM" id="SSF53474">
    <property type="entry name" value="alpha/beta-Hydrolases"/>
    <property type="match status" value="1"/>
</dbReference>
<dbReference type="GO" id="GO:0070008">
    <property type="term" value="F:serine-type exopeptidase activity"/>
    <property type="evidence" value="ECO:0007669"/>
    <property type="project" value="InterPro"/>
</dbReference>
<dbReference type="GO" id="GO:0008239">
    <property type="term" value="F:dipeptidyl-peptidase activity"/>
    <property type="evidence" value="ECO:0007669"/>
    <property type="project" value="TreeGrafter"/>
</dbReference>
<dbReference type="FunFam" id="1.20.120.980:FF:000006">
    <property type="entry name" value="Serine carboxypeptidase S28 family protein"/>
    <property type="match status" value="1"/>
</dbReference>
<comment type="caution">
    <text evidence="7">The sequence shown here is derived from an EMBL/GenBank/DDBJ whole genome shotgun (WGS) entry which is preliminary data.</text>
</comment>
<keyword evidence="5" id="KW-0325">Glycoprotein</keyword>
<evidence type="ECO:0000256" key="3">
    <source>
        <dbReference type="ARBA" id="ARBA00022729"/>
    </source>
</evidence>
<dbReference type="InterPro" id="IPR042269">
    <property type="entry name" value="Ser_carbopepase_S28_SKS"/>
</dbReference>
<dbReference type="Pfam" id="PF05577">
    <property type="entry name" value="Peptidase_S28"/>
    <property type="match status" value="1"/>
</dbReference>
<proteinExistence type="inferred from homology"/>